<dbReference type="PRINTS" id="PR00416">
    <property type="entry name" value="EUTPISMRASEI"/>
</dbReference>
<feature type="domain" description="DNA topoisomerase IB N-terminal" evidence="9">
    <location>
        <begin position="22"/>
        <end position="70"/>
    </location>
</feature>
<dbReference type="Gene3D" id="1.10.132.120">
    <property type="match status" value="1"/>
</dbReference>
<evidence type="ECO:0000256" key="2">
    <source>
        <dbReference type="ARBA" id="ARBA00006645"/>
    </source>
</evidence>
<dbReference type="SUPFAM" id="SSF56349">
    <property type="entry name" value="DNA breaking-rejoining enzymes"/>
    <property type="match status" value="1"/>
</dbReference>
<evidence type="ECO:0000259" key="8">
    <source>
        <dbReference type="Pfam" id="PF01028"/>
    </source>
</evidence>
<keyword evidence="5" id="KW-0238">DNA-binding</keyword>
<dbReference type="Proteomes" id="UP001501803">
    <property type="component" value="Unassembled WGS sequence"/>
</dbReference>
<dbReference type="EMBL" id="BAABCN010000004">
    <property type="protein sequence ID" value="GAA3877776.1"/>
    <property type="molecule type" value="Genomic_DNA"/>
</dbReference>
<evidence type="ECO:0000256" key="7">
    <source>
        <dbReference type="SAM" id="MobiDB-lite"/>
    </source>
</evidence>
<dbReference type="Pfam" id="PF21338">
    <property type="entry name" value="Top1B_N_bact"/>
    <property type="match status" value="1"/>
</dbReference>
<reference evidence="11" key="1">
    <citation type="journal article" date="2019" name="Int. J. Syst. Evol. Microbiol.">
        <title>The Global Catalogue of Microorganisms (GCM) 10K type strain sequencing project: providing services to taxonomists for standard genome sequencing and annotation.</title>
        <authorList>
            <consortium name="The Broad Institute Genomics Platform"/>
            <consortium name="The Broad Institute Genome Sequencing Center for Infectious Disease"/>
            <person name="Wu L."/>
            <person name="Ma J."/>
        </authorList>
    </citation>
    <scope>NUCLEOTIDE SEQUENCE [LARGE SCALE GENOMIC DNA]</scope>
    <source>
        <strain evidence="11">JCM 17021</strain>
    </source>
</reference>
<dbReference type="SUPFAM" id="SSF55869">
    <property type="entry name" value="DNA topoisomerase I domain"/>
    <property type="match status" value="1"/>
</dbReference>
<evidence type="ECO:0000256" key="4">
    <source>
        <dbReference type="ARBA" id="ARBA00023029"/>
    </source>
</evidence>
<accession>A0ABP7KHE0</accession>
<keyword evidence="4" id="KW-0799">Topoisomerase</keyword>
<protein>
    <recommendedName>
        <fullName evidence="3">DNA topoisomerase</fullName>
        <ecNumber evidence="3">5.6.2.1</ecNumber>
    </recommendedName>
</protein>
<evidence type="ECO:0000256" key="6">
    <source>
        <dbReference type="ARBA" id="ARBA00023235"/>
    </source>
</evidence>
<comment type="similarity">
    <text evidence="2">Belongs to the type IB topoisomerase family.</text>
</comment>
<evidence type="ECO:0000256" key="5">
    <source>
        <dbReference type="ARBA" id="ARBA00023125"/>
    </source>
</evidence>
<evidence type="ECO:0000256" key="1">
    <source>
        <dbReference type="ARBA" id="ARBA00000213"/>
    </source>
</evidence>
<dbReference type="RefSeq" id="WP_345065769.1">
    <property type="nucleotide sequence ID" value="NZ_BAABCN010000004.1"/>
</dbReference>
<evidence type="ECO:0000313" key="10">
    <source>
        <dbReference type="EMBL" id="GAA3877776.1"/>
    </source>
</evidence>
<dbReference type="Gene3D" id="3.90.15.10">
    <property type="entry name" value="Topoisomerase I, Chain A, domain 3"/>
    <property type="match status" value="1"/>
</dbReference>
<comment type="caution">
    <text evidence="10">The sequence shown here is derived from an EMBL/GenBank/DDBJ whole genome shotgun (WGS) entry which is preliminary data.</text>
</comment>
<evidence type="ECO:0000313" key="11">
    <source>
        <dbReference type="Proteomes" id="UP001501803"/>
    </source>
</evidence>
<comment type="catalytic activity">
    <reaction evidence="1">
        <text>ATP-independent breakage of single-stranded DNA, followed by passage and rejoining.</text>
        <dbReference type="EC" id="5.6.2.1"/>
    </reaction>
</comment>
<dbReference type="InterPro" id="IPR014711">
    <property type="entry name" value="TopoI_cat_a-hlx-sub_euk"/>
</dbReference>
<sequence length="322" mass="35424">MTRLRRSNTSRPAFSRVRSGRGFSYRDPDGTTVTDRLLRARFDALVIPPAWTDVWIAPHPNGHIQATGIDDAGRRQRIYHAAWREQRDIAKFDRALDLAAALPPARRRVTRVLRSGGTTRERALAAAFRMLDVGCLRIGSEQYALDYGSRGISTLLCSHASTHEGSVALTFPAKSGQMWQSEIDDADLAAFVRARKRRGPDARLLAWQEGSTWQALSAEEINDYIRERTGGSFTAKDFRTLHGTSAAATSLAKHGPERTQRARTSAIAEAMREAASVLGNTAAIARKSYVDPRIVDLYNAGTTLDLRPGGAPESRLIALLNS</sequence>
<dbReference type="EC" id="5.6.2.1" evidence="3"/>
<dbReference type="Pfam" id="PF01028">
    <property type="entry name" value="Topoisom_I"/>
    <property type="match status" value="1"/>
</dbReference>
<organism evidence="10 11">
    <name type="scientific">Leifsonia kafniensis</name>
    <dbReference type="NCBI Taxonomy" id="475957"/>
    <lineage>
        <taxon>Bacteria</taxon>
        <taxon>Bacillati</taxon>
        <taxon>Actinomycetota</taxon>
        <taxon>Actinomycetes</taxon>
        <taxon>Micrococcales</taxon>
        <taxon>Microbacteriaceae</taxon>
        <taxon>Leifsonia</taxon>
    </lineage>
</organism>
<feature type="region of interest" description="Disordered" evidence="7">
    <location>
        <begin position="1"/>
        <end position="21"/>
    </location>
</feature>
<evidence type="ECO:0000259" key="9">
    <source>
        <dbReference type="Pfam" id="PF21338"/>
    </source>
</evidence>
<keyword evidence="11" id="KW-1185">Reference proteome</keyword>
<dbReference type="InterPro" id="IPR049331">
    <property type="entry name" value="Top1B_N_bact"/>
</dbReference>
<dbReference type="InterPro" id="IPR001631">
    <property type="entry name" value="TopoI"/>
</dbReference>
<evidence type="ECO:0000256" key="3">
    <source>
        <dbReference type="ARBA" id="ARBA00012891"/>
    </source>
</evidence>
<feature type="domain" description="DNA topoisomerase I catalytic core eukaryotic-type" evidence="8">
    <location>
        <begin position="82"/>
        <end position="287"/>
    </location>
</feature>
<dbReference type="InterPro" id="IPR011010">
    <property type="entry name" value="DNA_brk_join_enz"/>
</dbReference>
<proteinExistence type="inferred from homology"/>
<dbReference type="Gene3D" id="3.30.66.10">
    <property type="entry name" value="DNA topoisomerase I domain"/>
    <property type="match status" value="1"/>
</dbReference>
<gene>
    <name evidence="10" type="ORF">GCM10022381_20310</name>
</gene>
<dbReference type="InterPro" id="IPR013500">
    <property type="entry name" value="TopoI_cat_euk"/>
</dbReference>
<keyword evidence="6" id="KW-0413">Isomerase</keyword>
<name>A0ABP7KHE0_9MICO</name>
<dbReference type="InterPro" id="IPR035447">
    <property type="entry name" value="DNA_topo_I_N_sf"/>
</dbReference>
<dbReference type="PROSITE" id="PS52038">
    <property type="entry name" value="TOPO_IB_2"/>
    <property type="match status" value="1"/>
</dbReference>